<dbReference type="EMBL" id="CP000083">
    <property type="protein sequence ID" value="AAZ24931.1"/>
    <property type="molecule type" value="Genomic_DNA"/>
</dbReference>
<dbReference type="HOGENOM" id="CLU_3373147_0_0_6"/>
<gene>
    <name evidence="1" type="ordered locus">CPS_0566</name>
</gene>
<name>Q489E7_COLP3</name>
<evidence type="ECO:0000313" key="2">
    <source>
        <dbReference type="Proteomes" id="UP000000547"/>
    </source>
</evidence>
<dbReference type="AlphaFoldDB" id="Q489E7"/>
<organism evidence="1 2">
    <name type="scientific">Colwellia psychrerythraea (strain 34H / ATCC BAA-681)</name>
    <name type="common">Vibrio psychroerythus</name>
    <dbReference type="NCBI Taxonomy" id="167879"/>
    <lineage>
        <taxon>Bacteria</taxon>
        <taxon>Pseudomonadati</taxon>
        <taxon>Pseudomonadota</taxon>
        <taxon>Gammaproteobacteria</taxon>
        <taxon>Alteromonadales</taxon>
        <taxon>Colwelliaceae</taxon>
        <taxon>Colwellia</taxon>
    </lineage>
</organism>
<dbReference type="Proteomes" id="UP000000547">
    <property type="component" value="Chromosome"/>
</dbReference>
<reference evidence="1" key="1">
    <citation type="journal article" date="2005" name="Proc. Natl. Acad. Sci. U.S.A.">
        <title>The psychrophilic lifestyle as revealed by the genome sequence of Colwellia psychrerythraea 34H through genomic and proteomic analyses.</title>
        <authorList>
            <person name="Methe B.A."/>
            <person name="Nelson K.E."/>
            <person name="Deming J.W."/>
            <person name="Momen B."/>
            <person name="Melamud E."/>
            <person name="Zhang X."/>
            <person name="Moult J."/>
            <person name="Madupu R."/>
            <person name="Nelson W.C."/>
            <person name="Dodson R.J."/>
            <person name="Brinkac L.M."/>
            <person name="Daugherty S.C."/>
            <person name="Durkin A.S."/>
            <person name="DeBoy R.T."/>
            <person name="Kolonay J.F."/>
            <person name="Sullivan S.A."/>
            <person name="Zhou L."/>
            <person name="Davidsen T.M."/>
            <person name="Wu M."/>
            <person name="Huston A.L."/>
            <person name="Lewis M."/>
            <person name="Weaver B."/>
            <person name="Weidman J.F."/>
            <person name="Khouri H."/>
            <person name="Utterback T.R."/>
            <person name="Feldblyum T.V."/>
            <person name="Fraser C.M."/>
        </authorList>
    </citation>
    <scope>NUCLEOTIDE SEQUENCE [LARGE SCALE GENOMIC DNA]</scope>
    <source>
        <strain evidence="1">34H</strain>
    </source>
</reference>
<dbReference type="KEGG" id="cps:CPS_0566"/>
<proteinExistence type="predicted"/>
<sequence length="34" mass="3947">MVQVTRKYVMFSVSVFIQITSVSLFSKTTWVLYG</sequence>
<protein>
    <submittedName>
        <fullName evidence="1">Uncharacterized protein</fullName>
    </submittedName>
</protein>
<accession>Q489E7</accession>
<evidence type="ECO:0000313" key="1">
    <source>
        <dbReference type="EMBL" id="AAZ24931.1"/>
    </source>
</evidence>